<sequence length="107" mass="11534">MPLSSAEDNSLREWNNHLVKALQLLDLDLDVDVERIVELARKSAESVSPHAGAVSAFIVGYAAGTASTNSRKEVEDAIEAAIDTARRVIDRVKPGGPECPGWHKTAQ</sequence>
<dbReference type="Pfam" id="PF20058">
    <property type="entry name" value="DUF6457"/>
    <property type="match status" value="1"/>
</dbReference>
<keyword evidence="3" id="KW-1185">Reference proteome</keyword>
<name>A0ABY2IEM9_9MICO</name>
<dbReference type="Proteomes" id="UP000297608">
    <property type="component" value="Unassembled WGS sequence"/>
</dbReference>
<comment type="caution">
    <text evidence="2">The sequence shown here is derived from an EMBL/GenBank/DDBJ whole genome shotgun (WGS) entry which is preliminary data.</text>
</comment>
<reference evidence="2 3" key="1">
    <citation type="submission" date="2019-03" db="EMBL/GenBank/DDBJ databases">
        <title>Genomics of glacier-inhabiting Cryobacterium strains.</title>
        <authorList>
            <person name="Liu Q."/>
            <person name="Xin Y.-H."/>
        </authorList>
    </citation>
    <scope>NUCLEOTIDE SEQUENCE [LARGE SCALE GENOMIC DNA]</scope>
    <source>
        <strain evidence="2 3">MDB2-B</strain>
    </source>
</reference>
<feature type="domain" description="DUF6457" evidence="1">
    <location>
        <begin position="7"/>
        <end position="92"/>
    </location>
</feature>
<organism evidence="2 3">
    <name type="scientific">Cryobacterium algoricola</name>
    <dbReference type="NCBI Taxonomy" id="1259183"/>
    <lineage>
        <taxon>Bacteria</taxon>
        <taxon>Bacillati</taxon>
        <taxon>Actinomycetota</taxon>
        <taxon>Actinomycetes</taxon>
        <taxon>Micrococcales</taxon>
        <taxon>Microbacteriaceae</taxon>
        <taxon>Cryobacterium</taxon>
    </lineage>
</organism>
<evidence type="ECO:0000313" key="3">
    <source>
        <dbReference type="Proteomes" id="UP000297608"/>
    </source>
</evidence>
<protein>
    <recommendedName>
        <fullName evidence="1">DUF6457 domain-containing protein</fullName>
    </recommendedName>
</protein>
<accession>A0ABY2IEM9</accession>
<dbReference type="EMBL" id="SOFG01000009">
    <property type="protein sequence ID" value="TFB88357.1"/>
    <property type="molecule type" value="Genomic_DNA"/>
</dbReference>
<evidence type="ECO:0000259" key="1">
    <source>
        <dbReference type="Pfam" id="PF20058"/>
    </source>
</evidence>
<proteinExistence type="predicted"/>
<dbReference type="InterPro" id="IPR045598">
    <property type="entry name" value="DUF6457"/>
</dbReference>
<gene>
    <name evidence="2" type="ORF">E3O44_06225</name>
</gene>
<evidence type="ECO:0000313" key="2">
    <source>
        <dbReference type="EMBL" id="TFB88357.1"/>
    </source>
</evidence>